<dbReference type="AlphaFoldDB" id="A0A8X6Q684"/>
<feature type="domain" description="C2H2-type" evidence="11">
    <location>
        <begin position="372"/>
        <end position="399"/>
    </location>
</feature>
<proteinExistence type="predicted"/>
<accession>A0A8X6Q684</accession>
<dbReference type="SUPFAM" id="SSF57667">
    <property type="entry name" value="beta-beta-alpha zinc fingers"/>
    <property type="match status" value="4"/>
</dbReference>
<dbReference type="PANTHER" id="PTHR24377">
    <property type="entry name" value="IP01015P-RELATED"/>
    <property type="match status" value="1"/>
</dbReference>
<dbReference type="OrthoDB" id="3561125at2759"/>
<feature type="compositionally biased region" description="Basic and acidic residues" evidence="10">
    <location>
        <begin position="136"/>
        <end position="155"/>
    </location>
</feature>
<dbReference type="Proteomes" id="UP000887013">
    <property type="component" value="Unassembled WGS sequence"/>
</dbReference>
<dbReference type="PROSITE" id="PS00028">
    <property type="entry name" value="ZINC_FINGER_C2H2_1"/>
    <property type="match status" value="4"/>
</dbReference>
<name>A0A8X6Q684_NEPPI</name>
<dbReference type="InterPro" id="IPR036236">
    <property type="entry name" value="Znf_C2H2_sf"/>
</dbReference>
<evidence type="ECO:0000256" key="6">
    <source>
        <dbReference type="ARBA" id="ARBA00023015"/>
    </source>
</evidence>
<dbReference type="Gene3D" id="3.30.160.60">
    <property type="entry name" value="Classic Zinc Finger"/>
    <property type="match status" value="4"/>
</dbReference>
<evidence type="ECO:0000256" key="8">
    <source>
        <dbReference type="ARBA" id="ARBA00023242"/>
    </source>
</evidence>
<feature type="compositionally biased region" description="Polar residues" evidence="10">
    <location>
        <begin position="116"/>
        <end position="135"/>
    </location>
</feature>
<feature type="domain" description="C2H2-type" evidence="11">
    <location>
        <begin position="520"/>
        <end position="547"/>
    </location>
</feature>
<feature type="domain" description="C2H2-type" evidence="11">
    <location>
        <begin position="335"/>
        <end position="363"/>
    </location>
</feature>
<evidence type="ECO:0000256" key="10">
    <source>
        <dbReference type="SAM" id="MobiDB-lite"/>
    </source>
</evidence>
<evidence type="ECO:0000256" key="9">
    <source>
        <dbReference type="PROSITE-ProRule" id="PRU00042"/>
    </source>
</evidence>
<evidence type="ECO:0000256" key="1">
    <source>
        <dbReference type="ARBA" id="ARBA00004123"/>
    </source>
</evidence>
<dbReference type="GO" id="GO:0008270">
    <property type="term" value="F:zinc ion binding"/>
    <property type="evidence" value="ECO:0007669"/>
    <property type="project" value="UniProtKB-KW"/>
</dbReference>
<reference evidence="12" key="1">
    <citation type="submission" date="2020-08" db="EMBL/GenBank/DDBJ databases">
        <title>Multicomponent nature underlies the extraordinary mechanical properties of spider dragline silk.</title>
        <authorList>
            <person name="Kono N."/>
            <person name="Nakamura H."/>
            <person name="Mori M."/>
            <person name="Yoshida Y."/>
            <person name="Ohtoshi R."/>
            <person name="Malay A.D."/>
            <person name="Moran D.A.P."/>
            <person name="Tomita M."/>
            <person name="Numata K."/>
            <person name="Arakawa K."/>
        </authorList>
    </citation>
    <scope>NUCLEOTIDE SEQUENCE</scope>
</reference>
<evidence type="ECO:0000313" key="12">
    <source>
        <dbReference type="EMBL" id="GFU01328.1"/>
    </source>
</evidence>
<feature type="region of interest" description="Disordered" evidence="10">
    <location>
        <begin position="241"/>
        <end position="263"/>
    </location>
</feature>
<evidence type="ECO:0000256" key="7">
    <source>
        <dbReference type="ARBA" id="ARBA00023163"/>
    </source>
</evidence>
<feature type="domain" description="C2H2-type" evidence="11">
    <location>
        <begin position="431"/>
        <end position="458"/>
    </location>
</feature>
<keyword evidence="2" id="KW-0479">Metal-binding</keyword>
<comment type="caution">
    <text evidence="12">The sequence shown here is derived from an EMBL/GenBank/DDBJ whole genome shotgun (WGS) entry which is preliminary data.</text>
</comment>
<dbReference type="Pfam" id="PF00096">
    <property type="entry name" value="zf-C2H2"/>
    <property type="match status" value="3"/>
</dbReference>
<dbReference type="EMBL" id="BMAW01122981">
    <property type="protein sequence ID" value="GFU01328.1"/>
    <property type="molecule type" value="Genomic_DNA"/>
</dbReference>
<dbReference type="GO" id="GO:0005634">
    <property type="term" value="C:nucleus"/>
    <property type="evidence" value="ECO:0007669"/>
    <property type="project" value="UniProtKB-SubCell"/>
</dbReference>
<keyword evidence="5" id="KW-0862">Zinc</keyword>
<feature type="region of interest" description="Disordered" evidence="10">
    <location>
        <begin position="115"/>
        <end position="169"/>
    </location>
</feature>
<feature type="domain" description="C2H2-type" evidence="11">
    <location>
        <begin position="491"/>
        <end position="519"/>
    </location>
</feature>
<feature type="compositionally biased region" description="Polar residues" evidence="10">
    <location>
        <begin position="156"/>
        <end position="169"/>
    </location>
</feature>
<dbReference type="InterPro" id="IPR050826">
    <property type="entry name" value="Krueppel_C2H2_ZnFinger"/>
</dbReference>
<gene>
    <name evidence="12" type="primary">NCL1_14149</name>
    <name evidence="12" type="ORF">NPIL_559602</name>
</gene>
<feature type="domain" description="C2H2-type" evidence="11">
    <location>
        <begin position="463"/>
        <end position="490"/>
    </location>
</feature>
<dbReference type="InterPro" id="IPR013087">
    <property type="entry name" value="Znf_C2H2_type"/>
</dbReference>
<evidence type="ECO:0000259" key="11">
    <source>
        <dbReference type="PROSITE" id="PS50157"/>
    </source>
</evidence>
<keyword evidence="8" id="KW-0539">Nucleus</keyword>
<dbReference type="FunFam" id="3.30.160.60:FF:000446">
    <property type="entry name" value="Zinc finger protein"/>
    <property type="match status" value="1"/>
</dbReference>
<evidence type="ECO:0000256" key="5">
    <source>
        <dbReference type="ARBA" id="ARBA00022833"/>
    </source>
</evidence>
<keyword evidence="13" id="KW-1185">Reference proteome</keyword>
<feature type="domain" description="C2H2-type" evidence="11">
    <location>
        <begin position="402"/>
        <end position="430"/>
    </location>
</feature>
<dbReference type="SMART" id="SM00355">
    <property type="entry name" value="ZnF_C2H2"/>
    <property type="match status" value="9"/>
</dbReference>
<keyword evidence="4 9" id="KW-0863">Zinc-finger</keyword>
<dbReference type="FunFam" id="3.30.160.60:FF:000012">
    <property type="entry name" value="RB-associated KRAB zinc finger protein-like"/>
    <property type="match status" value="1"/>
</dbReference>
<sequence length="640" mass="73104">MSLCFKIFFEAQHIDQFLNVYAIFYVRLNSTSIMFEIYSEVRAILSSNVVSAIEGSVFDAIQQRVLTAKVEEVTAENETQYHLSGTLDGILIAKNKLEELLNSIHIKRMANEANELDSTTLSEENSSLADEGNTSYDKEGTDKTSCLSDDKERDTNASSNGYVSTNTESSVKTLRMKPLSKKLRFFLKERPRTSQRARSARLALQLRTLKKKSVLRSKPTRLSRIFRSDPDRLSENLQKMKLATEDSDLDSGGTDGKSKTPMRFPCKARNHETMSTYKHFCELCSFKTKRNSHFLKHMTIHEKVSTIYTCNHCSFRSVRLSHLRRHEMTHSTTIHSCADCHYQTNDIKFLLKHTKLKHSGSKNCTKNSSLVLSCPHCSYQTTKQHYYDRHQRLHCSKRTFIHQCEQCCYKTHRREHFIRHVTNVHGDQRPYLCHICGKAFKRGDALQQHHQTHSELQSENTNYKCTICLKQFRSQSHLIEHQAVHSELRSFLCEICGASFKTRSVHRKHVQSIHRNPRAFTCDVCSKKFNTQYTLKRHKKIHTVKSSFISKPPTDATVTGDIDTTLKTFFPVPVSKTDAVTSTSINLPVDSSTIIPVPMSAMQAVPDILPLATPTIQQATDTTTTTTATILYLANSLPHL</sequence>
<evidence type="ECO:0000256" key="3">
    <source>
        <dbReference type="ARBA" id="ARBA00022737"/>
    </source>
</evidence>
<feature type="domain" description="C2H2-type" evidence="11">
    <location>
        <begin position="308"/>
        <end position="331"/>
    </location>
</feature>
<evidence type="ECO:0000256" key="2">
    <source>
        <dbReference type="ARBA" id="ARBA00022723"/>
    </source>
</evidence>
<keyword evidence="6" id="KW-0805">Transcription regulation</keyword>
<keyword evidence="3" id="KW-0677">Repeat</keyword>
<protein>
    <submittedName>
        <fullName evidence="12">Zinc finger protein</fullName>
    </submittedName>
</protein>
<organism evidence="12 13">
    <name type="scientific">Nephila pilipes</name>
    <name type="common">Giant wood spider</name>
    <name type="synonym">Nephila maculata</name>
    <dbReference type="NCBI Taxonomy" id="299642"/>
    <lineage>
        <taxon>Eukaryota</taxon>
        <taxon>Metazoa</taxon>
        <taxon>Ecdysozoa</taxon>
        <taxon>Arthropoda</taxon>
        <taxon>Chelicerata</taxon>
        <taxon>Arachnida</taxon>
        <taxon>Araneae</taxon>
        <taxon>Araneomorphae</taxon>
        <taxon>Entelegynae</taxon>
        <taxon>Araneoidea</taxon>
        <taxon>Nephilidae</taxon>
        <taxon>Nephila</taxon>
    </lineage>
</organism>
<keyword evidence="7" id="KW-0804">Transcription</keyword>
<evidence type="ECO:0000313" key="13">
    <source>
        <dbReference type="Proteomes" id="UP000887013"/>
    </source>
</evidence>
<dbReference type="PROSITE" id="PS50157">
    <property type="entry name" value="ZINC_FINGER_C2H2_2"/>
    <property type="match status" value="8"/>
</dbReference>
<comment type="subcellular location">
    <subcellularLocation>
        <location evidence="1">Nucleus</location>
    </subcellularLocation>
</comment>
<evidence type="ECO:0000256" key="4">
    <source>
        <dbReference type="ARBA" id="ARBA00022771"/>
    </source>
</evidence>